<evidence type="ECO:0000313" key="3">
    <source>
        <dbReference type="WBParaSite" id="EVEC_0000557501-mRNA-1"/>
    </source>
</evidence>
<accession>A0A0N4V5R0</accession>
<reference evidence="1 2" key="2">
    <citation type="submission" date="2018-10" db="EMBL/GenBank/DDBJ databases">
        <authorList>
            <consortium name="Pathogen Informatics"/>
        </authorList>
    </citation>
    <scope>NUCLEOTIDE SEQUENCE [LARGE SCALE GENOMIC DNA]</scope>
</reference>
<dbReference type="AlphaFoldDB" id="A0A0N4V5R0"/>
<proteinExistence type="predicted"/>
<evidence type="ECO:0000313" key="2">
    <source>
        <dbReference type="Proteomes" id="UP000274131"/>
    </source>
</evidence>
<reference evidence="3" key="1">
    <citation type="submission" date="2017-02" db="UniProtKB">
        <authorList>
            <consortium name="WormBaseParasite"/>
        </authorList>
    </citation>
    <scope>IDENTIFICATION</scope>
</reference>
<protein>
    <submittedName>
        <fullName evidence="1 3">Uncharacterized protein</fullName>
    </submittedName>
</protein>
<organism evidence="3">
    <name type="scientific">Enterobius vermicularis</name>
    <name type="common">Human pinworm</name>
    <dbReference type="NCBI Taxonomy" id="51028"/>
    <lineage>
        <taxon>Eukaryota</taxon>
        <taxon>Metazoa</taxon>
        <taxon>Ecdysozoa</taxon>
        <taxon>Nematoda</taxon>
        <taxon>Chromadorea</taxon>
        <taxon>Rhabditida</taxon>
        <taxon>Spirurina</taxon>
        <taxon>Oxyuridomorpha</taxon>
        <taxon>Oxyuroidea</taxon>
        <taxon>Oxyuridae</taxon>
        <taxon>Enterobius</taxon>
    </lineage>
</organism>
<dbReference type="WBParaSite" id="EVEC_0000557501-mRNA-1">
    <property type="protein sequence ID" value="EVEC_0000557501-mRNA-1"/>
    <property type="gene ID" value="EVEC_0000557501"/>
</dbReference>
<dbReference type="Proteomes" id="UP000274131">
    <property type="component" value="Unassembled WGS sequence"/>
</dbReference>
<name>A0A0N4V5R0_ENTVE</name>
<dbReference type="EMBL" id="UXUI01008079">
    <property type="protein sequence ID" value="VDD90435.1"/>
    <property type="molecule type" value="Genomic_DNA"/>
</dbReference>
<evidence type="ECO:0000313" key="1">
    <source>
        <dbReference type="EMBL" id="VDD90435.1"/>
    </source>
</evidence>
<sequence>MNDSVPASQLERTRQDCYQFGHVILRGAEMESEEREAEKEGGSGVEERGWKGDWVKGVVRRRLLARGRSISAKTTGQLLLLHVSIFGGSVKQEAKVV</sequence>
<gene>
    <name evidence="1" type="ORF">EVEC_LOCUS5186</name>
</gene>
<keyword evidence="2" id="KW-1185">Reference proteome</keyword>